<keyword evidence="2" id="KW-0812">Transmembrane</keyword>
<keyword evidence="2" id="KW-0472">Membrane</keyword>
<dbReference type="AlphaFoldDB" id="A0A8H5KCV5"/>
<evidence type="ECO:0000256" key="1">
    <source>
        <dbReference type="SAM" id="MobiDB-lite"/>
    </source>
</evidence>
<gene>
    <name evidence="3" type="ORF">FPHYL_334</name>
</gene>
<name>A0A8H5KCV5_9HYPO</name>
<feature type="compositionally biased region" description="Low complexity" evidence="1">
    <location>
        <begin position="7"/>
        <end position="20"/>
    </location>
</feature>
<evidence type="ECO:0000256" key="2">
    <source>
        <dbReference type="SAM" id="Phobius"/>
    </source>
</evidence>
<evidence type="ECO:0000313" key="3">
    <source>
        <dbReference type="EMBL" id="KAF5571587.1"/>
    </source>
</evidence>
<keyword evidence="2" id="KW-1133">Transmembrane helix</keyword>
<comment type="caution">
    <text evidence="3">The sequence shown here is derived from an EMBL/GenBank/DDBJ whole genome shotgun (WGS) entry which is preliminary data.</text>
</comment>
<organism evidence="3 4">
    <name type="scientific">Fusarium phyllophilum</name>
    <dbReference type="NCBI Taxonomy" id="47803"/>
    <lineage>
        <taxon>Eukaryota</taxon>
        <taxon>Fungi</taxon>
        <taxon>Dikarya</taxon>
        <taxon>Ascomycota</taxon>
        <taxon>Pezizomycotina</taxon>
        <taxon>Sordariomycetes</taxon>
        <taxon>Hypocreomycetidae</taxon>
        <taxon>Hypocreales</taxon>
        <taxon>Nectriaceae</taxon>
        <taxon>Fusarium</taxon>
        <taxon>Fusarium fujikuroi species complex</taxon>
    </lineage>
</organism>
<accession>A0A8H5KCV5</accession>
<sequence>MSKEEQPSSSSQTTPPGSSEASSGHVSQPPYESAMLSREPMPEPVHVIVEPLEMPLDTMPEEAKPWWARKRERIGIFIFVVLDLITVILLILFMCQNASTPECPNAH</sequence>
<dbReference type="EMBL" id="JAAOAQ010000010">
    <property type="protein sequence ID" value="KAF5571587.1"/>
    <property type="molecule type" value="Genomic_DNA"/>
</dbReference>
<feature type="transmembrane region" description="Helical" evidence="2">
    <location>
        <begin position="74"/>
        <end position="94"/>
    </location>
</feature>
<proteinExistence type="predicted"/>
<reference evidence="3 4" key="1">
    <citation type="submission" date="2020-05" db="EMBL/GenBank/DDBJ databases">
        <title>Identification and distribution of gene clusters putatively required for synthesis of sphingolipid metabolism inhibitors in phylogenetically diverse species of the filamentous fungus Fusarium.</title>
        <authorList>
            <person name="Kim H.-S."/>
            <person name="Busman M."/>
            <person name="Brown D.W."/>
            <person name="Divon H."/>
            <person name="Uhlig S."/>
            <person name="Proctor R.H."/>
        </authorList>
    </citation>
    <scope>NUCLEOTIDE SEQUENCE [LARGE SCALE GENOMIC DNA]</scope>
    <source>
        <strain evidence="3 4">NRRL 13617</strain>
    </source>
</reference>
<dbReference type="Proteomes" id="UP000582016">
    <property type="component" value="Unassembled WGS sequence"/>
</dbReference>
<dbReference type="OrthoDB" id="5104698at2759"/>
<feature type="region of interest" description="Disordered" evidence="1">
    <location>
        <begin position="1"/>
        <end position="39"/>
    </location>
</feature>
<evidence type="ECO:0000313" key="4">
    <source>
        <dbReference type="Proteomes" id="UP000582016"/>
    </source>
</evidence>
<protein>
    <submittedName>
        <fullName evidence="3">Uncharacterized protein</fullName>
    </submittedName>
</protein>
<keyword evidence="4" id="KW-1185">Reference proteome</keyword>